<dbReference type="InterPro" id="IPR046357">
    <property type="entry name" value="PPIase_dom_sf"/>
</dbReference>
<dbReference type="EMBL" id="FNCZ01000011">
    <property type="protein sequence ID" value="SDI46793.1"/>
    <property type="molecule type" value="Genomic_DNA"/>
</dbReference>
<dbReference type="SUPFAM" id="SSF54534">
    <property type="entry name" value="FKBP-like"/>
    <property type="match status" value="1"/>
</dbReference>
<organism evidence="3 4">
    <name type="scientific">Winogradskyella thalassocola</name>
    <dbReference type="NCBI Taxonomy" id="262004"/>
    <lineage>
        <taxon>Bacteria</taxon>
        <taxon>Pseudomonadati</taxon>
        <taxon>Bacteroidota</taxon>
        <taxon>Flavobacteriia</taxon>
        <taxon>Flavobacteriales</taxon>
        <taxon>Flavobacteriaceae</taxon>
        <taxon>Winogradskyella</taxon>
    </lineage>
</organism>
<dbReference type="InterPro" id="IPR000297">
    <property type="entry name" value="PPIase_PpiC"/>
</dbReference>
<dbReference type="GO" id="GO:0003755">
    <property type="term" value="F:peptidyl-prolyl cis-trans isomerase activity"/>
    <property type="evidence" value="ECO:0007669"/>
    <property type="project" value="UniProtKB-KW"/>
</dbReference>
<dbReference type="OrthoDB" id="1348210at2"/>
<proteinExistence type="predicted"/>
<dbReference type="Gene3D" id="3.10.50.40">
    <property type="match status" value="1"/>
</dbReference>
<evidence type="ECO:0000256" key="1">
    <source>
        <dbReference type="PROSITE-ProRule" id="PRU00278"/>
    </source>
</evidence>
<reference evidence="4" key="1">
    <citation type="submission" date="2016-10" db="EMBL/GenBank/DDBJ databases">
        <authorList>
            <person name="Varghese N."/>
            <person name="Submissions S."/>
        </authorList>
    </citation>
    <scope>NUCLEOTIDE SEQUENCE [LARGE SCALE GENOMIC DNA]</scope>
    <source>
        <strain evidence="4">DSM 15363</strain>
    </source>
</reference>
<evidence type="ECO:0000313" key="3">
    <source>
        <dbReference type="EMBL" id="SDI46793.1"/>
    </source>
</evidence>
<dbReference type="RefSeq" id="WP_092470710.1">
    <property type="nucleotide sequence ID" value="NZ_FNCZ01000011.1"/>
</dbReference>
<dbReference type="PROSITE" id="PS50198">
    <property type="entry name" value="PPIC_PPIASE_2"/>
    <property type="match status" value="1"/>
</dbReference>
<dbReference type="STRING" id="262004.SAMN04489796_111104"/>
<sequence length="210" mass="24042">MKHLFTLLLLIPLLSFSQESFEKQLDSISTSEEATAFLKENKPTHGKLFTFNKEKHKTRLANDLFKLSKGGKKVTRTDFKKTFYKVVDKADVDYFKFNIIVFDAAKTSNEDAISKRSKVLAQYESGYRFKDLAKHNSVGPTAKMGGDTGWIKAGEMSEAFDNEALKEDHNLSEIFSVDDLENKTYYLVIKTENRTPIEEITVLKFTEDIE</sequence>
<name>A0A1G8KTU7_9FLAO</name>
<protein>
    <submittedName>
        <fullName evidence="3">PPIC-type PPIASE domain-containing protein</fullName>
    </submittedName>
</protein>
<evidence type="ECO:0000259" key="2">
    <source>
        <dbReference type="PROSITE" id="PS50198"/>
    </source>
</evidence>
<dbReference type="Pfam" id="PF13616">
    <property type="entry name" value="Rotamase_3"/>
    <property type="match status" value="1"/>
</dbReference>
<accession>A0A1G8KTU7</accession>
<dbReference type="Proteomes" id="UP000199492">
    <property type="component" value="Unassembled WGS sequence"/>
</dbReference>
<keyword evidence="4" id="KW-1185">Reference proteome</keyword>
<gene>
    <name evidence="3" type="ORF">SAMN04489796_111104</name>
</gene>
<keyword evidence="1" id="KW-0697">Rotamase</keyword>
<feature type="domain" description="PpiC" evidence="2">
    <location>
        <begin position="98"/>
        <end position="193"/>
    </location>
</feature>
<dbReference type="AlphaFoldDB" id="A0A1G8KTU7"/>
<evidence type="ECO:0000313" key="4">
    <source>
        <dbReference type="Proteomes" id="UP000199492"/>
    </source>
</evidence>
<keyword evidence="1" id="KW-0413">Isomerase</keyword>